<dbReference type="Gene3D" id="3.40.605.10">
    <property type="entry name" value="Aldehyde Dehydrogenase, Chain A, domain 1"/>
    <property type="match status" value="1"/>
</dbReference>
<keyword evidence="1" id="KW-0560">Oxidoreductase</keyword>
<dbReference type="InterPro" id="IPR029041">
    <property type="entry name" value="FAD-linked_oxidoreductase-like"/>
</dbReference>
<comment type="caution">
    <text evidence="5">The sequence shown here is derived from an EMBL/GenBank/DDBJ whole genome shotgun (WGS) entry which is preliminary data.</text>
</comment>
<feature type="domain" description="Proline dehydrogenase" evidence="4">
    <location>
        <begin position="143"/>
        <end position="433"/>
    </location>
</feature>
<protein>
    <submittedName>
        <fullName evidence="5">Bifunctional proline dehydrogenase/L-glutamate gamma-semialdehyde dehydrogenase</fullName>
    </submittedName>
</protein>
<dbReference type="InterPro" id="IPR002872">
    <property type="entry name" value="Proline_DH_dom"/>
</dbReference>
<dbReference type="Pfam" id="PF01619">
    <property type="entry name" value="Pro_dh"/>
    <property type="match status" value="1"/>
</dbReference>
<name>A0A9X2IW17_9MICO</name>
<dbReference type="Gene3D" id="3.20.20.220">
    <property type="match status" value="1"/>
</dbReference>
<evidence type="ECO:0000313" key="5">
    <source>
        <dbReference type="EMBL" id="MCM6764189.1"/>
    </source>
</evidence>
<feature type="domain" description="Aldehyde dehydrogenase" evidence="3">
    <location>
        <begin position="528"/>
        <end position="639"/>
    </location>
</feature>
<proteinExistence type="predicted"/>
<dbReference type="AlphaFoldDB" id="A0A9X2IW17"/>
<keyword evidence="2" id="KW-0520">NAD</keyword>
<dbReference type="GO" id="GO:0004657">
    <property type="term" value="F:proline dehydrogenase activity"/>
    <property type="evidence" value="ECO:0007669"/>
    <property type="project" value="UniProtKB-ARBA"/>
</dbReference>
<dbReference type="Proteomes" id="UP001155240">
    <property type="component" value="Unassembled WGS sequence"/>
</dbReference>
<dbReference type="PANTHER" id="PTHR42862:SF1">
    <property type="entry name" value="DELTA-1-PYRROLINE-5-CARBOXYLATE DEHYDROGENASE 2, ISOFORM A-RELATED"/>
    <property type="match status" value="1"/>
</dbReference>
<gene>
    <name evidence="5" type="ORF">NB037_17375</name>
</gene>
<dbReference type="InterPro" id="IPR016161">
    <property type="entry name" value="Ald_DH/histidinol_DH"/>
</dbReference>
<dbReference type="RefSeq" id="WP_251948022.1">
    <property type="nucleotide sequence ID" value="NZ_JAMRYM010000120.1"/>
</dbReference>
<dbReference type="InterPro" id="IPR015590">
    <property type="entry name" value="Aldehyde_DH_dom"/>
</dbReference>
<dbReference type="SUPFAM" id="SSF51730">
    <property type="entry name" value="FAD-linked oxidoreductase"/>
    <property type="match status" value="1"/>
</dbReference>
<evidence type="ECO:0000256" key="2">
    <source>
        <dbReference type="ARBA" id="ARBA00023027"/>
    </source>
</evidence>
<dbReference type="GO" id="GO:0009898">
    <property type="term" value="C:cytoplasmic side of plasma membrane"/>
    <property type="evidence" value="ECO:0007669"/>
    <property type="project" value="TreeGrafter"/>
</dbReference>
<dbReference type="InterPro" id="IPR016162">
    <property type="entry name" value="Ald_DH_N"/>
</dbReference>
<dbReference type="EMBL" id="JAMRYM010000120">
    <property type="protein sequence ID" value="MCM6764189.1"/>
    <property type="molecule type" value="Genomic_DNA"/>
</dbReference>
<keyword evidence="6" id="KW-1185">Reference proteome</keyword>
<sequence>MTDLAARPAATTAPSADSVDPRLVDASVALVRRWLREAAGIPTDASGAQLAGVLKDPTGLDFTVGFVDGVVRPEDTRVAAAALRSIAGGVPRFLPAPMRGAVALGGVMAPVLPDVVVPIARRVLRRMVGHLIIDATDAKLGPAIAKIRREGVRLNMNLLGEAVLGRKEAQRRLEGTHRLLARDDVDYVSIKVSSTVAPHNPWAFDAAVDDIVDELAPLFARAAAATPAKFVNLDMEEYKDLDLTIAVFTRLLDRPEFHDLEAGIVLQAYLPDALSAMIRLQEWSAGRRVRGGAGIKVRVVKGANLPMEQVEASVHGWPLATWGTKQDSDTNYKRVLDYALHPERIRNVRVGVAGHNLFDVAYSWLLAGERGVRDGVEYEMLLGMAQGQAEAVRRTVGSLLLYTPVVAPAEFDVAIAYLIRRLEEGASSENFMSAVFELEAQPELFAREEARFRASVAALDGAVPPAHRVPDRFAASGRPGFGDFRSTPDTDPSVAANRDWADAILSRVPSSRLGIDSIESATIGALPELESALATTREAGLAWGRVPGDERARILHRAGDELEARRADLLEVMAAEAGKTLDQGDPEVSEAIDFAHYYVERARELDAVDGAEFHPAQLTLVAPPWNFPVAIPAGGVLAA</sequence>
<organism evidence="5 6">
    <name type="scientific">Rathayibacter rubneri</name>
    <dbReference type="NCBI Taxonomy" id="2950106"/>
    <lineage>
        <taxon>Bacteria</taxon>
        <taxon>Bacillati</taxon>
        <taxon>Actinomycetota</taxon>
        <taxon>Actinomycetes</taxon>
        <taxon>Micrococcales</taxon>
        <taxon>Microbacteriaceae</taxon>
        <taxon>Rathayibacter</taxon>
    </lineage>
</organism>
<dbReference type="SUPFAM" id="SSF53720">
    <property type="entry name" value="ALDH-like"/>
    <property type="match status" value="1"/>
</dbReference>
<dbReference type="GO" id="GO:0010133">
    <property type="term" value="P:L-proline catabolic process to L-glutamate"/>
    <property type="evidence" value="ECO:0007669"/>
    <property type="project" value="TreeGrafter"/>
</dbReference>
<accession>A0A9X2IW17</accession>
<reference evidence="5" key="1">
    <citation type="submission" date="2022-06" db="EMBL/GenBank/DDBJ databases">
        <title>Whole genome shotgun sequencing (WGS) of Rathayibacter sp. ZW T2_19, isolated from stored onions (Allium cepa).</title>
        <authorList>
            <person name="Stoll D.A."/>
            <person name="Huch M."/>
        </authorList>
    </citation>
    <scope>NUCLEOTIDE SEQUENCE</scope>
    <source>
        <strain evidence="5">ZW T2_19</strain>
    </source>
</reference>
<evidence type="ECO:0000256" key="1">
    <source>
        <dbReference type="ARBA" id="ARBA00023002"/>
    </source>
</evidence>
<evidence type="ECO:0000313" key="6">
    <source>
        <dbReference type="Proteomes" id="UP001155240"/>
    </source>
</evidence>
<evidence type="ECO:0000259" key="3">
    <source>
        <dbReference type="Pfam" id="PF00171"/>
    </source>
</evidence>
<dbReference type="Pfam" id="PF00171">
    <property type="entry name" value="Aldedh"/>
    <property type="match status" value="1"/>
</dbReference>
<dbReference type="InterPro" id="IPR050485">
    <property type="entry name" value="Proline_metab_enzyme"/>
</dbReference>
<feature type="non-terminal residue" evidence="5">
    <location>
        <position position="639"/>
    </location>
</feature>
<dbReference type="PANTHER" id="PTHR42862">
    <property type="entry name" value="DELTA-1-PYRROLINE-5-CARBOXYLATE DEHYDROGENASE 1, ISOFORM A-RELATED"/>
    <property type="match status" value="1"/>
</dbReference>
<dbReference type="GO" id="GO:0003842">
    <property type="term" value="F:L-glutamate gamma-semialdehyde dehydrogenase activity"/>
    <property type="evidence" value="ECO:0007669"/>
    <property type="project" value="TreeGrafter"/>
</dbReference>
<evidence type="ECO:0000259" key="4">
    <source>
        <dbReference type="Pfam" id="PF01619"/>
    </source>
</evidence>